<feature type="compositionally biased region" description="Polar residues" evidence="1">
    <location>
        <begin position="80"/>
        <end position="90"/>
    </location>
</feature>
<feature type="region of interest" description="Disordered" evidence="1">
    <location>
        <begin position="1"/>
        <end position="90"/>
    </location>
</feature>
<dbReference type="AlphaFoldDB" id="A0AAD7R2G4"/>
<evidence type="ECO:0000313" key="2">
    <source>
        <dbReference type="EMBL" id="KAJ8349158.1"/>
    </source>
</evidence>
<evidence type="ECO:0000256" key="1">
    <source>
        <dbReference type="SAM" id="MobiDB-lite"/>
    </source>
</evidence>
<dbReference type="Proteomes" id="UP001221898">
    <property type="component" value="Unassembled WGS sequence"/>
</dbReference>
<proteinExistence type="predicted"/>
<organism evidence="2 3">
    <name type="scientific">Aldrovandia affinis</name>
    <dbReference type="NCBI Taxonomy" id="143900"/>
    <lineage>
        <taxon>Eukaryota</taxon>
        <taxon>Metazoa</taxon>
        <taxon>Chordata</taxon>
        <taxon>Craniata</taxon>
        <taxon>Vertebrata</taxon>
        <taxon>Euteleostomi</taxon>
        <taxon>Actinopterygii</taxon>
        <taxon>Neopterygii</taxon>
        <taxon>Teleostei</taxon>
        <taxon>Notacanthiformes</taxon>
        <taxon>Halosauridae</taxon>
        <taxon>Aldrovandia</taxon>
    </lineage>
</organism>
<comment type="caution">
    <text evidence="2">The sequence shown here is derived from an EMBL/GenBank/DDBJ whole genome shotgun (WGS) entry which is preliminary data.</text>
</comment>
<accession>A0AAD7R2G4</accession>
<name>A0AAD7R2G4_9TELE</name>
<dbReference type="EMBL" id="JAINUG010002517">
    <property type="protein sequence ID" value="KAJ8349158.1"/>
    <property type="molecule type" value="Genomic_DNA"/>
</dbReference>
<reference evidence="2" key="1">
    <citation type="journal article" date="2023" name="Science">
        <title>Genome structures resolve the early diversification of teleost fishes.</title>
        <authorList>
            <person name="Parey E."/>
            <person name="Louis A."/>
            <person name="Montfort J."/>
            <person name="Bouchez O."/>
            <person name="Roques C."/>
            <person name="Iampietro C."/>
            <person name="Lluch J."/>
            <person name="Castinel A."/>
            <person name="Donnadieu C."/>
            <person name="Desvignes T."/>
            <person name="Floi Bucao C."/>
            <person name="Jouanno E."/>
            <person name="Wen M."/>
            <person name="Mejri S."/>
            <person name="Dirks R."/>
            <person name="Jansen H."/>
            <person name="Henkel C."/>
            <person name="Chen W.J."/>
            <person name="Zahm M."/>
            <person name="Cabau C."/>
            <person name="Klopp C."/>
            <person name="Thompson A.W."/>
            <person name="Robinson-Rechavi M."/>
            <person name="Braasch I."/>
            <person name="Lecointre G."/>
            <person name="Bobe J."/>
            <person name="Postlethwait J.H."/>
            <person name="Berthelot C."/>
            <person name="Roest Crollius H."/>
            <person name="Guiguen Y."/>
        </authorList>
    </citation>
    <scope>NUCLEOTIDE SEQUENCE</scope>
    <source>
        <strain evidence="2">NC1722</strain>
    </source>
</reference>
<sequence length="90" mass="8883">GLPEGPSLPAVAGLPEGPSLPAVAGLPEGPFLPAVAGLPEGPSLLAPAGLPEDPSRPGLGVGGWNQEGEALETEERERNSVGTENAPSTK</sequence>
<gene>
    <name evidence="2" type="ORF">AAFF_G00189620</name>
</gene>
<protein>
    <submittedName>
        <fullName evidence="2">Uncharacterized protein</fullName>
    </submittedName>
</protein>
<feature type="non-terminal residue" evidence="2">
    <location>
        <position position="1"/>
    </location>
</feature>
<evidence type="ECO:0000313" key="3">
    <source>
        <dbReference type="Proteomes" id="UP001221898"/>
    </source>
</evidence>
<keyword evidence="3" id="KW-1185">Reference proteome</keyword>